<evidence type="ECO:0000256" key="1">
    <source>
        <dbReference type="SAM" id="MobiDB-lite"/>
    </source>
</evidence>
<name>A0A2M4D413_ANODA</name>
<feature type="region of interest" description="Disordered" evidence="1">
    <location>
        <begin position="46"/>
        <end position="74"/>
    </location>
</feature>
<evidence type="ECO:0000313" key="3">
    <source>
        <dbReference type="EMBL" id="MBW72310.1"/>
    </source>
</evidence>
<organism evidence="3">
    <name type="scientific">Anopheles darlingi</name>
    <name type="common">Mosquito</name>
    <dbReference type="NCBI Taxonomy" id="43151"/>
    <lineage>
        <taxon>Eukaryota</taxon>
        <taxon>Metazoa</taxon>
        <taxon>Ecdysozoa</taxon>
        <taxon>Arthropoda</taxon>
        <taxon>Hexapoda</taxon>
        <taxon>Insecta</taxon>
        <taxon>Pterygota</taxon>
        <taxon>Neoptera</taxon>
        <taxon>Endopterygota</taxon>
        <taxon>Diptera</taxon>
        <taxon>Nematocera</taxon>
        <taxon>Culicoidea</taxon>
        <taxon>Culicidae</taxon>
        <taxon>Anophelinae</taxon>
        <taxon>Anopheles</taxon>
    </lineage>
</organism>
<dbReference type="EMBL" id="GGFL01008132">
    <property type="protein sequence ID" value="MBW72310.1"/>
    <property type="molecule type" value="Transcribed_RNA"/>
</dbReference>
<proteinExistence type="predicted"/>
<keyword evidence="2" id="KW-0732">Signal</keyword>
<evidence type="ECO:0000256" key="2">
    <source>
        <dbReference type="SAM" id="SignalP"/>
    </source>
</evidence>
<dbReference type="AlphaFoldDB" id="A0A2M4D413"/>
<feature type="chain" id="PRO_5014753339" evidence="2">
    <location>
        <begin position="26"/>
        <end position="74"/>
    </location>
</feature>
<reference evidence="3" key="1">
    <citation type="submission" date="2018-01" db="EMBL/GenBank/DDBJ databases">
        <title>An insight into the sialome of Amazonian anophelines.</title>
        <authorList>
            <person name="Ribeiro J.M."/>
            <person name="Scarpassa V."/>
            <person name="Calvo E."/>
        </authorList>
    </citation>
    <scope>NUCLEOTIDE SEQUENCE</scope>
</reference>
<sequence length="74" mass="8169">MLVSNFLPLLELALQLGFASRAGLGVPDPTPPVCLCAKWASVYRAPSPSRRTRDASSRPARNRWHSCARPHSDR</sequence>
<accession>A0A2M4D413</accession>
<protein>
    <submittedName>
        <fullName evidence="3">Putative secreted protein</fullName>
    </submittedName>
</protein>
<feature type="signal peptide" evidence="2">
    <location>
        <begin position="1"/>
        <end position="25"/>
    </location>
</feature>